<dbReference type="EMBL" id="ABLOKC030000023">
    <property type="protein sequence ID" value="EML1473004.1"/>
    <property type="molecule type" value="Genomic_DNA"/>
</dbReference>
<protein>
    <submittedName>
        <fullName evidence="2">Ankyrin repeat domain-containing protein</fullName>
    </submittedName>
</protein>
<dbReference type="InterPro" id="IPR036770">
    <property type="entry name" value="Ankyrin_rpt-contain_sf"/>
</dbReference>
<dbReference type="Gene3D" id="1.25.40.20">
    <property type="entry name" value="Ankyrin repeat-containing domain"/>
    <property type="match status" value="1"/>
</dbReference>
<dbReference type="SUPFAM" id="SSF48403">
    <property type="entry name" value="Ankyrin repeat"/>
    <property type="match status" value="1"/>
</dbReference>
<dbReference type="InterPro" id="IPR002110">
    <property type="entry name" value="Ankyrin_rpt"/>
</dbReference>
<dbReference type="PROSITE" id="PS51257">
    <property type="entry name" value="PROKAR_LIPOPROTEIN"/>
    <property type="match status" value="1"/>
</dbReference>
<dbReference type="AlphaFoldDB" id="A0A0J5NIY7"/>
<reference evidence="3 4" key="1">
    <citation type="submission" date="2015-05" db="EMBL/GenBank/DDBJ databases">
        <title>Genome sequences of Pluralibacter gergoviae.</title>
        <authorList>
            <person name="Greninger A.L."/>
            <person name="Miller S."/>
        </authorList>
    </citation>
    <scope>NUCLEOTIDE SEQUENCE [LARGE SCALE GENOMIC DNA]</scope>
    <source>
        <strain evidence="3 4">JS81F13</strain>
    </source>
</reference>
<dbReference type="EMBL" id="LDZF01000003">
    <property type="protein sequence ID" value="KMK15823.1"/>
    <property type="molecule type" value="Genomic_DNA"/>
</dbReference>
<proteinExistence type="predicted"/>
<evidence type="ECO:0000256" key="1">
    <source>
        <dbReference type="PROSITE-ProRule" id="PRU00023"/>
    </source>
</evidence>
<evidence type="ECO:0000313" key="2">
    <source>
        <dbReference type="EMBL" id="EML1473004.1"/>
    </source>
</evidence>
<organism evidence="3 4">
    <name type="scientific">Pluralibacter gergoviae</name>
    <name type="common">Enterobacter gergoviae</name>
    <dbReference type="NCBI Taxonomy" id="61647"/>
    <lineage>
        <taxon>Bacteria</taxon>
        <taxon>Pseudomonadati</taxon>
        <taxon>Pseudomonadota</taxon>
        <taxon>Gammaproteobacteria</taxon>
        <taxon>Enterobacterales</taxon>
        <taxon>Enterobacteriaceae</taxon>
        <taxon>Pluralibacter</taxon>
    </lineage>
</organism>
<evidence type="ECO:0000313" key="3">
    <source>
        <dbReference type="EMBL" id="KMK15823.1"/>
    </source>
</evidence>
<keyword evidence="1" id="KW-0040">ANK repeat</keyword>
<dbReference type="Proteomes" id="UP000036196">
    <property type="component" value="Unassembled WGS sequence"/>
</dbReference>
<sequence>MKKLVATLIITMIACILQGCEKKMEYSPEDFFSGEQLDVATLIYNGNEVKLKEHLNSVKKEELNHPAKEKMTLLFWSILNSSGDNSTPERLRIITDLVKAGADPLQPQPNASGSPAEFVLKGEKNVWIKAMLEGGLSANARDRVHNEPIIFESIKAKNPDTLSMMIKYGADINIKDSLGRTLLINSLFAGKVEHINCLLSNGANPNIKDNFNESFTYLLNKEIDAQSENSNYVQELIKVRDSI</sequence>
<name>A0A0J5NIY7_PLUGE</name>
<accession>A0A0J5NIY7</accession>
<dbReference type="SMART" id="SM00248">
    <property type="entry name" value="ANK"/>
    <property type="match status" value="3"/>
</dbReference>
<evidence type="ECO:0000313" key="4">
    <source>
        <dbReference type="Proteomes" id="UP000036196"/>
    </source>
</evidence>
<keyword evidence="4" id="KW-1185">Reference proteome</keyword>
<feature type="repeat" description="ANK" evidence="1">
    <location>
        <begin position="178"/>
        <end position="210"/>
    </location>
</feature>
<dbReference type="PROSITE" id="PS50088">
    <property type="entry name" value="ANK_REPEAT"/>
    <property type="match status" value="1"/>
</dbReference>
<dbReference type="RefSeq" id="WP_048278264.1">
    <property type="nucleotide sequence ID" value="NZ_JALLDC010000001.1"/>
</dbReference>
<dbReference type="PATRIC" id="fig|61647.15.peg.3180"/>
<reference evidence="2" key="2">
    <citation type="submission" date="2024-02" db="EMBL/GenBank/DDBJ databases">
        <authorList>
            <consortium name="Clinical and Environmental Microbiology Branch: Whole genome sequencing antimicrobial resistance pathogens in the healthcare setting"/>
        </authorList>
    </citation>
    <scope>NUCLEOTIDE SEQUENCE</scope>
    <source>
        <strain evidence="2">2021DK-00143</strain>
    </source>
</reference>
<comment type="caution">
    <text evidence="3">The sequence shown here is derived from an EMBL/GenBank/DDBJ whole genome shotgun (WGS) entry which is preliminary data.</text>
</comment>
<gene>
    <name evidence="3" type="ORF">ABW06_04230</name>
    <name evidence="2" type="ORF">QEG54_003789</name>
</gene>